<dbReference type="SUPFAM" id="SSF48452">
    <property type="entry name" value="TPR-like"/>
    <property type="match status" value="1"/>
</dbReference>
<reference evidence="5" key="1">
    <citation type="submission" date="2020-10" db="EMBL/GenBank/DDBJ databases">
        <title>Paenihalocynthiibacter styelae gen. nov., sp. nov., isolated from stalked sea squirt Styela clava.</title>
        <authorList>
            <person name="Kim Y.-O."/>
            <person name="Yoon J.-H."/>
        </authorList>
    </citation>
    <scope>NUCLEOTIDE SEQUENCE</scope>
    <source>
        <strain evidence="5">MYP1-1</strain>
    </source>
</reference>
<dbReference type="RefSeq" id="WP_228850003.1">
    <property type="nucleotide sequence ID" value="NZ_JADCKQ010000017.1"/>
</dbReference>
<protein>
    <recommendedName>
        <fullName evidence="2">Tetratricopeptide repeat protein 38</fullName>
    </recommendedName>
</protein>
<evidence type="ECO:0000313" key="6">
    <source>
        <dbReference type="Proteomes" id="UP000640583"/>
    </source>
</evidence>
<dbReference type="CDD" id="cd05804">
    <property type="entry name" value="StaR_like"/>
    <property type="match status" value="1"/>
</dbReference>
<dbReference type="Gene3D" id="1.25.40.10">
    <property type="entry name" value="Tetratricopeptide repeat domain"/>
    <property type="match status" value="1"/>
</dbReference>
<comment type="similarity">
    <text evidence="1">Belongs to the TTC38 family.</text>
</comment>
<dbReference type="Proteomes" id="UP000640583">
    <property type="component" value="Unassembled WGS sequence"/>
</dbReference>
<accession>A0A8J7IFR7</accession>
<evidence type="ECO:0000256" key="2">
    <source>
        <dbReference type="ARBA" id="ARBA00019992"/>
    </source>
</evidence>
<dbReference type="PANTHER" id="PTHR16263">
    <property type="entry name" value="TETRATRICOPEPTIDE REPEAT PROTEIN 38"/>
    <property type="match status" value="1"/>
</dbReference>
<dbReference type="AlphaFoldDB" id="A0A8J7IFR7"/>
<gene>
    <name evidence="5" type="ORF">H1D41_16770</name>
</gene>
<dbReference type="InterPro" id="IPR011990">
    <property type="entry name" value="TPR-like_helical_dom_sf"/>
</dbReference>
<name>A0A8J7IFR7_9RHOB</name>
<evidence type="ECO:0000256" key="1">
    <source>
        <dbReference type="ARBA" id="ARBA00005857"/>
    </source>
</evidence>
<evidence type="ECO:0000313" key="5">
    <source>
        <dbReference type="EMBL" id="MBI1495297.1"/>
    </source>
</evidence>
<dbReference type="EMBL" id="JADCKQ010000017">
    <property type="protein sequence ID" value="MBI1495297.1"/>
    <property type="molecule type" value="Genomic_DNA"/>
</dbReference>
<keyword evidence="4" id="KW-0802">TPR repeat</keyword>
<dbReference type="InterPro" id="IPR033891">
    <property type="entry name" value="TTC38"/>
</dbReference>
<comment type="caution">
    <text evidence="5">The sequence shown here is derived from an EMBL/GenBank/DDBJ whole genome shotgun (WGS) entry which is preliminary data.</text>
</comment>
<evidence type="ECO:0000256" key="4">
    <source>
        <dbReference type="ARBA" id="ARBA00022803"/>
    </source>
</evidence>
<keyword evidence="3" id="KW-0677">Repeat</keyword>
<evidence type="ECO:0000256" key="3">
    <source>
        <dbReference type="ARBA" id="ARBA00022737"/>
    </source>
</evidence>
<keyword evidence="6" id="KW-1185">Reference proteome</keyword>
<proteinExistence type="inferred from homology"/>
<dbReference type="PANTHER" id="PTHR16263:SF4">
    <property type="entry name" value="TETRATRICOPEPTIDE REPEAT PROTEIN 38"/>
    <property type="match status" value="1"/>
</dbReference>
<organism evidence="5 6">
    <name type="scientific">Halocynthiibacter styelae</name>
    <dbReference type="NCBI Taxonomy" id="2761955"/>
    <lineage>
        <taxon>Bacteria</taxon>
        <taxon>Pseudomonadati</taxon>
        <taxon>Pseudomonadota</taxon>
        <taxon>Alphaproteobacteria</taxon>
        <taxon>Rhodobacterales</taxon>
        <taxon>Paracoccaceae</taxon>
        <taxon>Halocynthiibacter</taxon>
    </lineage>
</organism>
<sequence length="451" mass="50186">MNDIFGTEVSLETTAACDAWNEMQLAFLAHSAATPGHLANVLEREPGFAAAHAVKGLFYLMLGKRELFSVATEAMQAINALPAPRLARERHMVRALELWLEGHIFQARDEIEKILKVLPTDALAMKVSHAISFIMGDHKMMRQSLENVLPAYDPTHKASGYLKGCYAFALEETGEYARAEEIGREGVLQAPDDAWGLHAVAHAYDMTAQTAKGLDWLTGREASWAHCNNFRYHVWWHKALMLLESGQVDQVFDLYDREIRADKTDDYRDISNGTALLQRLELYGHDVGNRWEEMADFSENRTEDGCLIFADLHYMLALMGGNRKDAIRKIMARMQRDAARNGSDADRVMANPGLAAMSGLEAFSEADFSGAFAQLSTARKTMQLAGGSHAQRDVFDRITIDAGIRSGAFDAAEAFLKDRQMQRGGAEDNFASVRFQMISDARGDAQKQPAE</sequence>